<gene>
    <name evidence="2" type="ORF">OKA04_23585</name>
</gene>
<dbReference type="RefSeq" id="WP_264503697.1">
    <property type="nucleotide sequence ID" value="NZ_JAPDDS010000021.1"/>
</dbReference>
<sequence>MKAHRLFRYLPLLAIASVSADTFELKDGTTIEGTIVKEDGSDYIISVQVTKSIKDERRVPKADVVKQTAEQKDETEFAELAKLVPTPDLQSAETYQAQTIKVESFIKRHPQSPKKVEALKLLSVLEKEFDVVTAGGVKFKGELISADERKPKAYALDAGIQAATLKAAAERGELITALRAWTKLETGYQGSSAYRENIPYAVRVMRSHLSAVTASLAGFDARAKSRADGLSMMSGNDRSLSTAAIQEEQAAYTALLEKDKAAGHKWPALDPYVKAPMEETKRLLESEIRRLESVDTAQLPKSEQAYETAWAAVTKSGATAQEVSAALSAARSASLPQPYIDLLTKAAPAAPAN</sequence>
<dbReference type="Proteomes" id="UP001207930">
    <property type="component" value="Unassembled WGS sequence"/>
</dbReference>
<evidence type="ECO:0000313" key="2">
    <source>
        <dbReference type="EMBL" id="MCW1887740.1"/>
    </source>
</evidence>
<reference evidence="2 3" key="1">
    <citation type="submission" date="2022-10" db="EMBL/GenBank/DDBJ databases">
        <title>Luteolibacter flavescens strain MCCC 1K03193, whole genome shotgun sequencing project.</title>
        <authorList>
            <person name="Zhao G."/>
            <person name="Shen L."/>
        </authorList>
    </citation>
    <scope>NUCLEOTIDE SEQUENCE [LARGE SCALE GENOMIC DNA]</scope>
    <source>
        <strain evidence="2 3">MCCC 1K03193</strain>
    </source>
</reference>
<accession>A0ABT3FXK7</accession>
<keyword evidence="1" id="KW-0732">Signal</keyword>
<feature type="chain" id="PRO_5046192274" evidence="1">
    <location>
        <begin position="21"/>
        <end position="353"/>
    </location>
</feature>
<evidence type="ECO:0000256" key="1">
    <source>
        <dbReference type="SAM" id="SignalP"/>
    </source>
</evidence>
<comment type="caution">
    <text evidence="2">The sequence shown here is derived from an EMBL/GenBank/DDBJ whole genome shotgun (WGS) entry which is preliminary data.</text>
</comment>
<organism evidence="2 3">
    <name type="scientific">Luteolibacter flavescens</name>
    <dbReference type="NCBI Taxonomy" id="1859460"/>
    <lineage>
        <taxon>Bacteria</taxon>
        <taxon>Pseudomonadati</taxon>
        <taxon>Verrucomicrobiota</taxon>
        <taxon>Verrucomicrobiia</taxon>
        <taxon>Verrucomicrobiales</taxon>
        <taxon>Verrucomicrobiaceae</taxon>
        <taxon>Luteolibacter</taxon>
    </lineage>
</organism>
<dbReference type="EMBL" id="JAPDDS010000021">
    <property type="protein sequence ID" value="MCW1887740.1"/>
    <property type="molecule type" value="Genomic_DNA"/>
</dbReference>
<dbReference type="NCBIfam" id="NF041881">
    <property type="entry name" value="PTPDL_fam"/>
    <property type="match status" value="1"/>
</dbReference>
<proteinExistence type="predicted"/>
<protein>
    <submittedName>
        <fullName evidence="2">Uncharacterized protein</fullName>
    </submittedName>
</protein>
<keyword evidence="3" id="KW-1185">Reference proteome</keyword>
<feature type="signal peptide" evidence="1">
    <location>
        <begin position="1"/>
        <end position="20"/>
    </location>
</feature>
<evidence type="ECO:0000313" key="3">
    <source>
        <dbReference type="Proteomes" id="UP001207930"/>
    </source>
</evidence>
<name>A0ABT3FXK7_9BACT</name>